<comment type="function">
    <text evidence="5">Nucleotidase that shows phosphatase activity on nucleoside 5'-monophosphates.</text>
</comment>
<dbReference type="InterPro" id="IPR036523">
    <property type="entry name" value="SurE-like_sf"/>
</dbReference>
<dbReference type="HOGENOM" id="CLU_045192_1_0_10"/>
<gene>
    <name evidence="5 7" type="primary">surE</name>
    <name evidence="7" type="ORF">ALIPUT_01299</name>
</gene>
<dbReference type="HAMAP" id="MF_00060">
    <property type="entry name" value="SurE"/>
    <property type="match status" value="1"/>
</dbReference>
<dbReference type="PANTHER" id="PTHR30457:SF0">
    <property type="entry name" value="PHOSPHATASE, PUTATIVE (AFU_ORTHOLOGUE AFUA_4G01070)-RELATED"/>
    <property type="match status" value="1"/>
</dbReference>
<dbReference type="Pfam" id="PF01975">
    <property type="entry name" value="SurE"/>
    <property type="match status" value="1"/>
</dbReference>
<keyword evidence="5" id="KW-0963">Cytoplasm</keyword>
<dbReference type="eggNOG" id="COG0496">
    <property type="taxonomic scope" value="Bacteria"/>
</dbReference>
<proteinExistence type="inferred from homology"/>
<evidence type="ECO:0000313" key="7">
    <source>
        <dbReference type="EMBL" id="EDS03479.1"/>
    </source>
</evidence>
<accession>B0MVU9</accession>
<dbReference type="SUPFAM" id="SSF64167">
    <property type="entry name" value="SurE-like"/>
    <property type="match status" value="1"/>
</dbReference>
<evidence type="ECO:0000256" key="5">
    <source>
        <dbReference type="HAMAP-Rule" id="MF_00060"/>
    </source>
</evidence>
<dbReference type="NCBIfam" id="NF001492">
    <property type="entry name" value="PRK00346.2-2"/>
    <property type="match status" value="1"/>
</dbReference>
<dbReference type="GO" id="GO:0008253">
    <property type="term" value="F:5'-nucleotidase activity"/>
    <property type="evidence" value="ECO:0007669"/>
    <property type="project" value="UniProtKB-UniRule"/>
</dbReference>
<comment type="caution">
    <text evidence="7">The sequence shown here is derived from an EMBL/GenBank/DDBJ whole genome shotgun (WGS) entry which is preliminary data.</text>
</comment>
<feature type="binding site" evidence="5">
    <location>
        <position position="155"/>
    </location>
    <ligand>
        <name>a divalent metal cation</name>
        <dbReference type="ChEBI" id="CHEBI:60240"/>
    </ligand>
</feature>
<dbReference type="EMBL" id="ABFK02000018">
    <property type="protein sequence ID" value="EDS03479.1"/>
    <property type="molecule type" value="Genomic_DNA"/>
</dbReference>
<evidence type="ECO:0000256" key="3">
    <source>
        <dbReference type="ARBA" id="ARBA00022723"/>
    </source>
</evidence>
<comment type="similarity">
    <text evidence="2 5">Belongs to the SurE nucleotidase family.</text>
</comment>
<evidence type="ECO:0000313" key="8">
    <source>
        <dbReference type="Proteomes" id="UP000005819"/>
    </source>
</evidence>
<keyword evidence="3 5" id="KW-0479">Metal-binding</keyword>
<comment type="subcellular location">
    <subcellularLocation>
        <location evidence="5">Cytoplasm</location>
    </subcellularLocation>
</comment>
<evidence type="ECO:0000256" key="4">
    <source>
        <dbReference type="ARBA" id="ARBA00022801"/>
    </source>
</evidence>
<dbReference type="InterPro" id="IPR030048">
    <property type="entry name" value="SurE"/>
</dbReference>
<keyword evidence="4 5" id="KW-0378">Hydrolase</keyword>
<feature type="binding site" evidence="5">
    <location>
        <position position="98"/>
    </location>
    <ligand>
        <name>a divalent metal cation</name>
        <dbReference type="ChEBI" id="CHEBI:60240"/>
    </ligand>
</feature>
<name>B0MVU9_9BACT</name>
<organism evidence="7 8">
    <name type="scientific">Alistipes putredinis DSM 17216</name>
    <dbReference type="NCBI Taxonomy" id="445970"/>
    <lineage>
        <taxon>Bacteria</taxon>
        <taxon>Pseudomonadati</taxon>
        <taxon>Bacteroidota</taxon>
        <taxon>Bacteroidia</taxon>
        <taxon>Bacteroidales</taxon>
        <taxon>Rikenellaceae</taxon>
        <taxon>Alistipes</taxon>
    </lineage>
</organism>
<dbReference type="NCBIfam" id="TIGR00087">
    <property type="entry name" value="surE"/>
    <property type="match status" value="1"/>
</dbReference>
<dbReference type="Gene3D" id="3.40.1210.10">
    <property type="entry name" value="Survival protein SurE-like phosphatase/nucleotidase"/>
    <property type="match status" value="1"/>
</dbReference>
<dbReference type="EC" id="3.1.3.5" evidence="5"/>
<dbReference type="GO" id="GO:0046872">
    <property type="term" value="F:metal ion binding"/>
    <property type="evidence" value="ECO:0007669"/>
    <property type="project" value="UniProtKB-UniRule"/>
</dbReference>
<evidence type="ECO:0000256" key="2">
    <source>
        <dbReference type="ARBA" id="ARBA00011062"/>
    </source>
</evidence>
<feature type="binding site" evidence="5">
    <location>
        <position position="67"/>
    </location>
    <ligand>
        <name>a divalent metal cation</name>
        <dbReference type="ChEBI" id="CHEBI:60240"/>
    </ligand>
</feature>
<dbReference type="PANTHER" id="PTHR30457">
    <property type="entry name" value="5'-NUCLEOTIDASE SURE"/>
    <property type="match status" value="1"/>
</dbReference>
<evidence type="ECO:0000256" key="1">
    <source>
        <dbReference type="ARBA" id="ARBA00000815"/>
    </source>
</evidence>
<reference evidence="7" key="1">
    <citation type="submission" date="2007-10" db="EMBL/GenBank/DDBJ databases">
        <authorList>
            <person name="Fulton L."/>
            <person name="Clifton S."/>
            <person name="Fulton B."/>
            <person name="Xu J."/>
            <person name="Minx P."/>
            <person name="Pepin K.H."/>
            <person name="Johnson M."/>
            <person name="Thiruvilangam P."/>
            <person name="Bhonagiri V."/>
            <person name="Nash W.E."/>
            <person name="Mardis E.R."/>
            <person name="Wilson R.K."/>
        </authorList>
    </citation>
    <scope>NUCLEOTIDE SEQUENCE [LARGE SCALE GENOMIC DNA]</scope>
    <source>
        <strain evidence="7">DSM 17216</strain>
    </source>
</reference>
<keyword evidence="8" id="KW-1185">Reference proteome</keyword>
<dbReference type="AlphaFoldDB" id="B0MVU9"/>
<feature type="binding site" evidence="5">
    <location>
        <position position="68"/>
    </location>
    <ligand>
        <name>a divalent metal cation</name>
        <dbReference type="ChEBI" id="CHEBI:60240"/>
    </ligand>
</feature>
<dbReference type="NCBIfam" id="NF001490">
    <property type="entry name" value="PRK00346.1-4"/>
    <property type="match status" value="1"/>
</dbReference>
<dbReference type="GO" id="GO:0000166">
    <property type="term" value="F:nucleotide binding"/>
    <property type="evidence" value="ECO:0007669"/>
    <property type="project" value="UniProtKB-KW"/>
</dbReference>
<dbReference type="InterPro" id="IPR002828">
    <property type="entry name" value="SurE-like_Pase/nucleotidase"/>
</dbReference>
<keyword evidence="5" id="KW-0547">Nucleotide-binding</keyword>
<dbReference type="GO" id="GO:0005737">
    <property type="term" value="C:cytoplasm"/>
    <property type="evidence" value="ECO:0007669"/>
    <property type="project" value="UniProtKB-SubCell"/>
</dbReference>
<dbReference type="Proteomes" id="UP000005819">
    <property type="component" value="Unassembled WGS sequence"/>
</dbReference>
<comment type="catalytic activity">
    <reaction evidence="1 5">
        <text>a ribonucleoside 5'-phosphate + H2O = a ribonucleoside + phosphate</text>
        <dbReference type="Rhea" id="RHEA:12484"/>
        <dbReference type="ChEBI" id="CHEBI:15377"/>
        <dbReference type="ChEBI" id="CHEBI:18254"/>
        <dbReference type="ChEBI" id="CHEBI:43474"/>
        <dbReference type="ChEBI" id="CHEBI:58043"/>
        <dbReference type="EC" id="3.1.3.5"/>
    </reaction>
</comment>
<comment type="cofactor">
    <cofactor evidence="5">
        <name>a divalent metal cation</name>
        <dbReference type="ChEBI" id="CHEBI:60240"/>
    </cofactor>
    <text evidence="5">Binds 1 divalent metal cation per subunit.</text>
</comment>
<sequence>MEFSDGIGMRGISRVQGRKYVCCMEYGRRFGHSFRTSSTNVARLFVYLSLKSEKNMMKEKLVFVTNDDGYNSRGIQALLEVARKFGRVVAIAPETPQSGMSQAITINNPLFLREVSKGDGVEVYAFSGTPVDCVKIAFDYFLKGRKVDLALSGINHGSNSAANILYSGTMGGAIESSFYGCPAIGLSLDDHSLEADFEAAKIYSERIVRAVVEANPPTPFCLNVNIPKGRPEAVKGIRVCRQNKGYWREEFFRRHDPRGREYFWLTGAFVNSEPESTDTDEWALANGYVSVVPVQTDMTDYAQMAPLERILG</sequence>
<feature type="domain" description="Survival protein SurE-like phosphatase/nucleotidase" evidence="6">
    <location>
        <begin position="62"/>
        <end position="248"/>
    </location>
</feature>
<evidence type="ECO:0000259" key="6">
    <source>
        <dbReference type="Pfam" id="PF01975"/>
    </source>
</evidence>
<reference evidence="7" key="2">
    <citation type="submission" date="2013-09" db="EMBL/GenBank/DDBJ databases">
        <title>Draft genome sequence of Alistipes putredinis (DSM 17216).</title>
        <authorList>
            <person name="Sudarsanam P."/>
            <person name="Ley R."/>
            <person name="Guruge J."/>
            <person name="Turnbaugh P.J."/>
            <person name="Mahowald M."/>
            <person name="Liep D."/>
            <person name="Gordon J."/>
        </authorList>
    </citation>
    <scope>NUCLEOTIDE SEQUENCE</scope>
    <source>
        <strain evidence="7">DSM 17216</strain>
    </source>
</reference>
<protein>
    <recommendedName>
        <fullName evidence="5">5'-nucleotidase SurE</fullName>
        <ecNumber evidence="5">3.1.3.5</ecNumber>
    </recommendedName>
    <alternativeName>
        <fullName evidence="5">Nucleoside 5'-monophosphate phosphohydrolase</fullName>
    </alternativeName>
</protein>